<comment type="function">
    <text evidence="3">Protein-arginine rhamnosyltransferase that catalyzes the transfer of a single rhamnose to elongation factor P (EF-P) on 'Lys-32', a modification required for EF-P-dependent rescue of polyproline stalled ribosomes.</text>
</comment>
<dbReference type="RefSeq" id="WP_341372928.1">
    <property type="nucleotide sequence ID" value="NZ_JBBUTF010000003.1"/>
</dbReference>
<dbReference type="InterPro" id="IPR016633">
    <property type="entry name" value="EarP"/>
</dbReference>
<sequence>MRWDLFCRVIDNWGDIGVCWRLAARLGAAGHTVRLWLDDDRALPWLAPAGAPGVEVRPWPADGAAEPVWPEPGDVVVEAFGCDPPAGFVSAMAAMAAQTRTGADSRRAPVWINLEYLSAEPYVERSHGLASPQWHGPGAGLTKWFFYPGFTARTGGLVQGDIAPDLRQQADDRLSAHGWQAQAGERSALLFAYDARPVPALLASLMRGGLGPRLLLRVAASGTLQDDVDRLLDVVRAPGERIGRARSAPGLRVLRLPPVAQTDFDLLLAASDLNLVRGEDSFARAQLVSAAPLLWQIYVQDDGAHAAKLDAWMRCAGLPPAATAWQRAWNGLGPLPQEPQEPQTQGVQTQEPRTPTATDWAAWAEAAAGHHRRLRADDCLVTRLTAFVAERRARAPG</sequence>
<comment type="catalytic activity">
    <reaction evidence="7">
        <text>dTDP-beta-L-rhamnose + L-arginyl-[protein] = N(omega)-(alpha-L-rhamnosyl)-L-arginyl-[protein] + dTDP + H(+)</text>
        <dbReference type="Rhea" id="RHEA:66692"/>
        <dbReference type="Rhea" id="RHEA-COMP:10532"/>
        <dbReference type="Rhea" id="RHEA-COMP:17096"/>
        <dbReference type="ChEBI" id="CHEBI:15378"/>
        <dbReference type="ChEBI" id="CHEBI:29965"/>
        <dbReference type="ChEBI" id="CHEBI:57510"/>
        <dbReference type="ChEBI" id="CHEBI:58369"/>
        <dbReference type="ChEBI" id="CHEBI:167445"/>
    </reaction>
    <physiologicalReaction direction="left-to-right" evidence="7">
        <dbReference type="Rhea" id="RHEA:66693"/>
    </physiologicalReaction>
</comment>
<proteinExistence type="inferred from homology"/>
<accession>A0ABU9B5K5</accession>
<evidence type="ECO:0000256" key="3">
    <source>
        <dbReference type="ARBA" id="ARBA00024303"/>
    </source>
</evidence>
<protein>
    <recommendedName>
        <fullName evidence="5">Protein-arginine rhamnosyltransferase</fullName>
    </recommendedName>
    <alternativeName>
        <fullName evidence="6">EF-P arginine rhamnosyltransferase</fullName>
    </alternativeName>
</protein>
<reference evidence="9 10" key="1">
    <citation type="submission" date="2024-04" db="EMBL/GenBank/DDBJ databases">
        <title>Novel species of the genus Ideonella isolated from streams.</title>
        <authorList>
            <person name="Lu H."/>
        </authorList>
    </citation>
    <scope>NUCLEOTIDE SEQUENCE [LARGE SCALE GENOMIC DNA]</scope>
    <source>
        <strain evidence="9 10">BYS139W</strain>
    </source>
</reference>
<comment type="similarity">
    <text evidence="4">Belongs to the glycosyltransferase 104 family.</text>
</comment>
<feature type="compositionally biased region" description="Low complexity" evidence="8">
    <location>
        <begin position="331"/>
        <end position="354"/>
    </location>
</feature>
<organism evidence="9 10">
    <name type="scientific">Pseudaquabacterium rugosum</name>
    <dbReference type="NCBI Taxonomy" id="2984194"/>
    <lineage>
        <taxon>Bacteria</taxon>
        <taxon>Pseudomonadati</taxon>
        <taxon>Pseudomonadota</taxon>
        <taxon>Betaproteobacteria</taxon>
        <taxon>Burkholderiales</taxon>
        <taxon>Sphaerotilaceae</taxon>
        <taxon>Pseudaquabacterium</taxon>
    </lineage>
</organism>
<keyword evidence="2" id="KW-0808">Transferase</keyword>
<dbReference type="Pfam" id="PF10093">
    <property type="entry name" value="EarP"/>
    <property type="match status" value="1"/>
</dbReference>
<dbReference type="GO" id="GO:0003746">
    <property type="term" value="F:translation elongation factor activity"/>
    <property type="evidence" value="ECO:0007669"/>
    <property type="project" value="UniProtKB-KW"/>
</dbReference>
<name>A0ABU9B5K5_9BURK</name>
<keyword evidence="9" id="KW-0648">Protein biosynthesis</keyword>
<feature type="region of interest" description="Disordered" evidence="8">
    <location>
        <begin position="330"/>
        <end position="354"/>
    </location>
</feature>
<evidence type="ECO:0000313" key="10">
    <source>
        <dbReference type="Proteomes" id="UP001368500"/>
    </source>
</evidence>
<comment type="caution">
    <text evidence="9">The sequence shown here is derived from an EMBL/GenBank/DDBJ whole genome shotgun (WGS) entry which is preliminary data.</text>
</comment>
<keyword evidence="10" id="KW-1185">Reference proteome</keyword>
<keyword evidence="9" id="KW-0251">Elongation factor</keyword>
<evidence type="ECO:0000256" key="6">
    <source>
        <dbReference type="ARBA" id="ARBA00030025"/>
    </source>
</evidence>
<dbReference type="Proteomes" id="UP001368500">
    <property type="component" value="Unassembled WGS sequence"/>
</dbReference>
<keyword evidence="1" id="KW-0328">Glycosyltransferase</keyword>
<evidence type="ECO:0000256" key="5">
    <source>
        <dbReference type="ARBA" id="ARBA00024416"/>
    </source>
</evidence>
<evidence type="ECO:0000256" key="4">
    <source>
        <dbReference type="ARBA" id="ARBA00024346"/>
    </source>
</evidence>
<dbReference type="EMBL" id="JBBUTF010000003">
    <property type="protein sequence ID" value="MEK8025148.1"/>
    <property type="molecule type" value="Genomic_DNA"/>
</dbReference>
<evidence type="ECO:0000256" key="1">
    <source>
        <dbReference type="ARBA" id="ARBA00022676"/>
    </source>
</evidence>
<evidence type="ECO:0000256" key="2">
    <source>
        <dbReference type="ARBA" id="ARBA00022679"/>
    </source>
</evidence>
<evidence type="ECO:0000256" key="7">
    <source>
        <dbReference type="ARBA" id="ARBA00048472"/>
    </source>
</evidence>
<evidence type="ECO:0000313" key="9">
    <source>
        <dbReference type="EMBL" id="MEK8025148.1"/>
    </source>
</evidence>
<evidence type="ECO:0000256" key="8">
    <source>
        <dbReference type="SAM" id="MobiDB-lite"/>
    </source>
</evidence>
<gene>
    <name evidence="9" type="ORF">AACH11_04130</name>
</gene>